<dbReference type="GO" id="GO:0005524">
    <property type="term" value="F:ATP binding"/>
    <property type="evidence" value="ECO:0007669"/>
    <property type="project" value="UniProtKB-UniRule"/>
</dbReference>
<dbReference type="PANTHER" id="PTHR24031">
    <property type="entry name" value="RNA HELICASE"/>
    <property type="match status" value="1"/>
</dbReference>
<dbReference type="Proteomes" id="UP000242525">
    <property type="component" value="Unassembled WGS sequence"/>
</dbReference>
<dbReference type="STRING" id="1173061.A0A0J9XE20"/>
<feature type="compositionally biased region" description="Low complexity" evidence="8">
    <location>
        <begin position="670"/>
        <end position="693"/>
    </location>
</feature>
<dbReference type="SMART" id="SM00487">
    <property type="entry name" value="DEXDc"/>
    <property type="match status" value="1"/>
</dbReference>
<feature type="compositionally biased region" description="Polar residues" evidence="8">
    <location>
        <begin position="61"/>
        <end position="73"/>
    </location>
</feature>
<organism evidence="11 12">
    <name type="scientific">Geotrichum candidum</name>
    <name type="common">Oospora lactis</name>
    <name type="synonym">Dipodascus geotrichum</name>
    <dbReference type="NCBI Taxonomy" id="1173061"/>
    <lineage>
        <taxon>Eukaryota</taxon>
        <taxon>Fungi</taxon>
        <taxon>Dikarya</taxon>
        <taxon>Ascomycota</taxon>
        <taxon>Saccharomycotina</taxon>
        <taxon>Dipodascomycetes</taxon>
        <taxon>Dipodascales</taxon>
        <taxon>Dipodascaceae</taxon>
        <taxon>Geotrichum</taxon>
    </lineage>
</organism>
<dbReference type="GO" id="GO:0003724">
    <property type="term" value="F:RNA helicase activity"/>
    <property type="evidence" value="ECO:0007669"/>
    <property type="project" value="UniProtKB-EC"/>
</dbReference>
<comment type="similarity">
    <text evidence="6">Belongs to the DEAD box helicase family.</text>
</comment>
<protein>
    <recommendedName>
        <fullName evidence="7">ATP-dependent RNA helicase</fullName>
        <ecNumber evidence="7">3.6.4.13</ecNumber>
    </recommendedName>
</protein>
<dbReference type="PROSITE" id="PS00039">
    <property type="entry name" value="DEAD_ATP_HELICASE"/>
    <property type="match status" value="1"/>
</dbReference>
<evidence type="ECO:0000259" key="10">
    <source>
        <dbReference type="PROSITE" id="PS51194"/>
    </source>
</evidence>
<dbReference type="Pfam" id="PF00270">
    <property type="entry name" value="DEAD"/>
    <property type="match status" value="1"/>
</dbReference>
<evidence type="ECO:0000313" key="12">
    <source>
        <dbReference type="Proteomes" id="UP000242525"/>
    </source>
</evidence>
<evidence type="ECO:0000256" key="3">
    <source>
        <dbReference type="ARBA" id="ARBA00022806"/>
    </source>
</evidence>
<evidence type="ECO:0000256" key="7">
    <source>
        <dbReference type="RuleBase" id="RU365068"/>
    </source>
</evidence>
<dbReference type="EC" id="3.6.4.13" evidence="7"/>
<evidence type="ECO:0000259" key="9">
    <source>
        <dbReference type="PROSITE" id="PS51192"/>
    </source>
</evidence>
<evidence type="ECO:0000256" key="5">
    <source>
        <dbReference type="ARBA" id="ARBA00022884"/>
    </source>
</evidence>
<keyword evidence="1 6" id="KW-0547">Nucleotide-binding</keyword>
<keyword evidence="12" id="KW-1185">Reference proteome</keyword>
<dbReference type="EMBL" id="CCBN010000011">
    <property type="protein sequence ID" value="CDO55539.1"/>
    <property type="molecule type" value="Genomic_DNA"/>
</dbReference>
<name>A0A0J9XE20_GEOCN</name>
<dbReference type="AlphaFoldDB" id="A0A0J9XE20"/>
<feature type="region of interest" description="Disordered" evidence="8">
    <location>
        <begin position="49"/>
        <end position="125"/>
    </location>
</feature>
<comment type="caution">
    <text evidence="11">The sequence shown here is derived from an EMBL/GenBank/DDBJ whole genome shotgun (WGS) entry which is preliminary data.</text>
</comment>
<dbReference type="GO" id="GO:0016787">
    <property type="term" value="F:hydrolase activity"/>
    <property type="evidence" value="ECO:0007669"/>
    <property type="project" value="UniProtKB-KW"/>
</dbReference>
<dbReference type="InterPro" id="IPR014001">
    <property type="entry name" value="Helicase_ATP-bd"/>
</dbReference>
<dbReference type="PROSITE" id="PS51194">
    <property type="entry name" value="HELICASE_CTER"/>
    <property type="match status" value="1"/>
</dbReference>
<feature type="region of interest" description="Disordered" evidence="8">
    <location>
        <begin position="657"/>
        <end position="693"/>
    </location>
</feature>
<dbReference type="SMART" id="SM00490">
    <property type="entry name" value="HELICc"/>
    <property type="match status" value="1"/>
</dbReference>
<dbReference type="CDD" id="cd18787">
    <property type="entry name" value="SF2_C_DEAD"/>
    <property type="match status" value="1"/>
</dbReference>
<evidence type="ECO:0000256" key="8">
    <source>
        <dbReference type="SAM" id="MobiDB-lite"/>
    </source>
</evidence>
<evidence type="ECO:0000256" key="6">
    <source>
        <dbReference type="RuleBase" id="RU000492"/>
    </source>
</evidence>
<dbReference type="GO" id="GO:0003723">
    <property type="term" value="F:RNA binding"/>
    <property type="evidence" value="ECO:0007669"/>
    <property type="project" value="UniProtKB-UniRule"/>
</dbReference>
<keyword evidence="4 6" id="KW-0067">ATP-binding</keyword>
<evidence type="ECO:0000256" key="1">
    <source>
        <dbReference type="ARBA" id="ARBA00022741"/>
    </source>
</evidence>
<gene>
    <name evidence="11" type="ORF">BN980_GECA11s02760g</name>
</gene>
<sequence>MLRLCKSTTLKTSRALTCNSLLATARSATLMSLSRTFSVSALTLEYNNDRRGNDRYNNNNKFSNDRYSNNNKFSNDRFSRNNNWGGNRRNNERRGNRKGTGQGEFDQRRNTSSARGPEGDGLKGLPEYERIKDLDNVDLSVLCSKDGAASQGDFSSVETESLAEHKILSRVLVNSLTDNRGYKSLTAVQAQTLVPILRGDSVVVRAKTGTGKTAAFSIPSIQHVIEAVKNGEKGVKALIISPTRELAQQIADEISAITSWGEMRQLLTVCMVGGLSKQGQIRHAFEGRKKADIIVATPGRLFDVLQVPGIGEEFAHLKIKVLDEADRLLDIGFADSLRDIDNELKKYSETGFQTLLFSATIDRAVRQFASAELGAKAKVIDTVPKNEPEAHELVNQKVIVTNSWEEMYPAAFEAISEAQKAAVEENKEVFKGIVFMPTVPSCDHFTDIMKHAMADAPVGEKQSSRLQVMTLHGQMTQAARQRIADKFRKSDNALLITTDVVARGMDFPGVSHVFQLGAPRDVASYVHRIGRTGRIGNKGDAALLITQHEKGYLRDLKTRNINIENVGSYKKTDGGDPELAIKNAVEFLAHDDEFKQTVVNGILSSFAHIRKEYGVNGHEYLRDNARMAETFGLDEYRPGHSLVRTWGAHREAPRQRYWDRDNSSASGFARRSQQQNRRGGNSYGGNNNNSRRY</sequence>
<dbReference type="PROSITE" id="PS51192">
    <property type="entry name" value="HELICASE_ATP_BIND_1"/>
    <property type="match status" value="1"/>
</dbReference>
<accession>A0A0J9XE20</accession>
<keyword evidence="5 7" id="KW-0694">RNA-binding</keyword>
<dbReference type="Gene3D" id="3.40.50.300">
    <property type="entry name" value="P-loop containing nucleotide triphosphate hydrolases"/>
    <property type="match status" value="2"/>
</dbReference>
<comment type="domain">
    <text evidence="7">The Q motif is unique to and characteristic of the DEAD box family of RNA helicases and controls ATP binding and hydrolysis.</text>
</comment>
<evidence type="ECO:0000256" key="4">
    <source>
        <dbReference type="ARBA" id="ARBA00022840"/>
    </source>
</evidence>
<reference evidence="11" key="1">
    <citation type="submission" date="2014-03" db="EMBL/GenBank/DDBJ databases">
        <authorList>
            <person name="Casaregola S."/>
        </authorList>
    </citation>
    <scope>NUCLEOTIDE SEQUENCE [LARGE SCALE GENOMIC DNA]</scope>
    <source>
        <strain evidence="11">CLIB 918</strain>
    </source>
</reference>
<keyword evidence="2 6" id="KW-0378">Hydrolase</keyword>
<dbReference type="SUPFAM" id="SSF52540">
    <property type="entry name" value="P-loop containing nucleoside triphosphate hydrolases"/>
    <property type="match status" value="1"/>
</dbReference>
<dbReference type="Pfam" id="PF00271">
    <property type="entry name" value="Helicase_C"/>
    <property type="match status" value="1"/>
</dbReference>
<keyword evidence="3 6" id="KW-0347">Helicase</keyword>
<dbReference type="InterPro" id="IPR027417">
    <property type="entry name" value="P-loop_NTPase"/>
</dbReference>
<dbReference type="OrthoDB" id="193716at2759"/>
<dbReference type="InterPro" id="IPR000629">
    <property type="entry name" value="RNA-helicase_DEAD-box_CS"/>
</dbReference>
<proteinExistence type="inferred from homology"/>
<evidence type="ECO:0000256" key="2">
    <source>
        <dbReference type="ARBA" id="ARBA00022801"/>
    </source>
</evidence>
<dbReference type="InterPro" id="IPR001650">
    <property type="entry name" value="Helicase_C-like"/>
</dbReference>
<feature type="domain" description="Helicase C-terminal" evidence="10">
    <location>
        <begin position="422"/>
        <end position="574"/>
    </location>
</feature>
<feature type="domain" description="Helicase ATP-binding" evidence="9">
    <location>
        <begin position="193"/>
        <end position="379"/>
    </location>
</feature>
<evidence type="ECO:0000313" key="11">
    <source>
        <dbReference type="EMBL" id="CDO55539.1"/>
    </source>
</evidence>
<dbReference type="InterPro" id="IPR011545">
    <property type="entry name" value="DEAD/DEAH_box_helicase_dom"/>
</dbReference>
<comment type="function">
    <text evidence="7">RNA helicase.</text>
</comment>
<comment type="catalytic activity">
    <reaction evidence="7">
        <text>ATP + H2O = ADP + phosphate + H(+)</text>
        <dbReference type="Rhea" id="RHEA:13065"/>
        <dbReference type="ChEBI" id="CHEBI:15377"/>
        <dbReference type="ChEBI" id="CHEBI:15378"/>
        <dbReference type="ChEBI" id="CHEBI:30616"/>
        <dbReference type="ChEBI" id="CHEBI:43474"/>
        <dbReference type="ChEBI" id="CHEBI:456216"/>
        <dbReference type="EC" id="3.6.4.13"/>
    </reaction>
</comment>